<dbReference type="Proteomes" id="UP000078252">
    <property type="component" value="Unassembled WGS sequence"/>
</dbReference>
<dbReference type="PROSITE" id="PS00211">
    <property type="entry name" value="ABC_TRANSPORTER_1"/>
    <property type="match status" value="1"/>
</dbReference>
<dbReference type="Pfam" id="PF00005">
    <property type="entry name" value="ABC_tran"/>
    <property type="match status" value="1"/>
</dbReference>
<dbReference type="OrthoDB" id="3677453at2"/>
<reference evidence="6 7" key="1">
    <citation type="journal article" date="2016" name="Front. Microbiol.">
        <title>Genomic Resource of Rice Seed Associated Bacteria.</title>
        <authorList>
            <person name="Midha S."/>
            <person name="Bansal K."/>
            <person name="Sharma S."/>
            <person name="Kumar N."/>
            <person name="Patil P.P."/>
            <person name="Chaudhry V."/>
            <person name="Patil P.B."/>
        </authorList>
    </citation>
    <scope>NUCLEOTIDE SEQUENCE [LARGE SCALE GENOMIC DNA]</scope>
    <source>
        <strain evidence="6 7">NS184</strain>
    </source>
</reference>
<dbReference type="PANTHER" id="PTHR43776:SF7">
    <property type="entry name" value="D,D-DIPEPTIDE TRANSPORT ATP-BINDING PROTEIN DDPF-RELATED"/>
    <property type="match status" value="1"/>
</dbReference>
<dbReference type="InterPro" id="IPR027417">
    <property type="entry name" value="P-loop_NTPase"/>
</dbReference>
<dbReference type="SMART" id="SM00382">
    <property type="entry name" value="AAA"/>
    <property type="match status" value="1"/>
</dbReference>
<feature type="domain" description="ABC transporter" evidence="5">
    <location>
        <begin position="11"/>
        <end position="250"/>
    </location>
</feature>
<gene>
    <name evidence="6" type="ORF">NS184_02805</name>
</gene>
<evidence type="ECO:0000256" key="4">
    <source>
        <dbReference type="ARBA" id="ARBA00022840"/>
    </source>
</evidence>
<keyword evidence="2" id="KW-0813">Transport</keyword>
<dbReference type="InterPro" id="IPR050319">
    <property type="entry name" value="ABC_transp_ATP-bind"/>
</dbReference>
<dbReference type="GO" id="GO:0005524">
    <property type="term" value="F:ATP binding"/>
    <property type="evidence" value="ECO:0007669"/>
    <property type="project" value="UniProtKB-KW"/>
</dbReference>
<keyword evidence="4" id="KW-0067">ATP-binding</keyword>
<dbReference type="PANTHER" id="PTHR43776">
    <property type="entry name" value="TRANSPORT ATP-BINDING PROTEIN"/>
    <property type="match status" value="1"/>
</dbReference>
<evidence type="ECO:0000313" key="7">
    <source>
        <dbReference type="Proteomes" id="UP000078252"/>
    </source>
</evidence>
<dbReference type="CDD" id="cd03257">
    <property type="entry name" value="ABC_NikE_OppD_transporters"/>
    <property type="match status" value="1"/>
</dbReference>
<dbReference type="SUPFAM" id="SSF52540">
    <property type="entry name" value="P-loop containing nucleoside triphosphate hydrolases"/>
    <property type="match status" value="1"/>
</dbReference>
<sequence length="276" mass="29803">DASRASRSVVARLRDVAVRYARRGEPTVSGIDLELHAGGTVGLVGESGSGKSTIGRALAGLVPVVDGSVEVDGSDLRTARGKRLRELRSHVGIVFQDPASSLNPRQTIGWSIAEPLLVHEPAVDRRARVEELLRAVQLDPAWAERFPHQLSGGQRQRVAVARALALRPAVVIADEPTSALDVTVQAAVLDLLATLQDEFGFGMLLVSHDLAVVRQLADEVVVLHDGRIVERGRTEAVLDDPQQDYTRMLLAAAPVADPVRQAERREAWRAWEGVAS</sequence>
<evidence type="ECO:0000256" key="2">
    <source>
        <dbReference type="ARBA" id="ARBA00022448"/>
    </source>
</evidence>
<dbReference type="GO" id="GO:0055085">
    <property type="term" value="P:transmembrane transport"/>
    <property type="evidence" value="ECO:0007669"/>
    <property type="project" value="UniProtKB-ARBA"/>
</dbReference>
<dbReference type="EMBL" id="LDQC01000015">
    <property type="protein sequence ID" value="KTR09567.1"/>
    <property type="molecule type" value="Genomic_DNA"/>
</dbReference>
<name>A0A175S0H9_9MICO</name>
<comment type="caution">
    <text evidence="6">The sequence shown here is derived from an EMBL/GenBank/DDBJ whole genome shotgun (WGS) entry which is preliminary data.</text>
</comment>
<accession>A0A175S0H9</accession>
<organism evidence="6 7">
    <name type="scientific">Curtobacterium luteum</name>
    <dbReference type="NCBI Taxonomy" id="33881"/>
    <lineage>
        <taxon>Bacteria</taxon>
        <taxon>Bacillati</taxon>
        <taxon>Actinomycetota</taxon>
        <taxon>Actinomycetes</taxon>
        <taxon>Micrococcales</taxon>
        <taxon>Microbacteriaceae</taxon>
        <taxon>Curtobacterium</taxon>
    </lineage>
</organism>
<evidence type="ECO:0000259" key="5">
    <source>
        <dbReference type="PROSITE" id="PS50893"/>
    </source>
</evidence>
<evidence type="ECO:0000313" key="6">
    <source>
        <dbReference type="EMBL" id="KTR09567.1"/>
    </source>
</evidence>
<dbReference type="AlphaFoldDB" id="A0A175S0H9"/>
<dbReference type="InterPro" id="IPR017871">
    <property type="entry name" value="ABC_transporter-like_CS"/>
</dbReference>
<dbReference type="GO" id="GO:0016887">
    <property type="term" value="F:ATP hydrolysis activity"/>
    <property type="evidence" value="ECO:0007669"/>
    <property type="project" value="InterPro"/>
</dbReference>
<dbReference type="PROSITE" id="PS50893">
    <property type="entry name" value="ABC_TRANSPORTER_2"/>
    <property type="match status" value="1"/>
</dbReference>
<dbReference type="InterPro" id="IPR003593">
    <property type="entry name" value="AAA+_ATPase"/>
</dbReference>
<dbReference type="RefSeq" id="WP_152998020.1">
    <property type="nucleotide sequence ID" value="NZ_LDQC01000015.1"/>
</dbReference>
<feature type="non-terminal residue" evidence="6">
    <location>
        <position position="1"/>
    </location>
</feature>
<comment type="similarity">
    <text evidence="1">Belongs to the ABC transporter superfamily.</text>
</comment>
<dbReference type="Gene3D" id="3.40.50.300">
    <property type="entry name" value="P-loop containing nucleotide triphosphate hydrolases"/>
    <property type="match status" value="1"/>
</dbReference>
<dbReference type="PATRIC" id="fig|33881.3.peg.564"/>
<proteinExistence type="inferred from homology"/>
<keyword evidence="3" id="KW-0547">Nucleotide-binding</keyword>
<dbReference type="InterPro" id="IPR003439">
    <property type="entry name" value="ABC_transporter-like_ATP-bd"/>
</dbReference>
<evidence type="ECO:0000256" key="1">
    <source>
        <dbReference type="ARBA" id="ARBA00005417"/>
    </source>
</evidence>
<protein>
    <submittedName>
        <fullName evidence="6">Peptide ABC transporter ATPase</fullName>
    </submittedName>
</protein>
<evidence type="ECO:0000256" key="3">
    <source>
        <dbReference type="ARBA" id="ARBA00022741"/>
    </source>
</evidence>